<protein>
    <submittedName>
        <fullName evidence="1">Uncharacterized protein</fullName>
    </submittedName>
</protein>
<sequence length="210" mass="23837">MHKVHIGIKWWQSHLHDGPSQVGRRGGLKHPRGLGFADRGLGDGGAVLGPRHSHVFRSVELDIQQHGRVVVSQLDVGEVARSDVELCEVEFRASVVVVNLEPLGEHVETFGGHDLLQEVDLVVFNRGVHRRFEERRGVHCAQHQLEGMLGAIEKLWQVEVGFVRECLMDHSKQRHLLHDKHVGGKHLGFVPRKVSVLIVHRTLERRWIVF</sequence>
<gene>
    <name evidence="1" type="ORF">H257_17012</name>
</gene>
<accession>W4FIE9</accession>
<dbReference type="RefSeq" id="XP_009843952.1">
    <property type="nucleotide sequence ID" value="XM_009845650.1"/>
</dbReference>
<organism evidence="1">
    <name type="scientific">Aphanomyces astaci</name>
    <name type="common">Crayfish plague agent</name>
    <dbReference type="NCBI Taxonomy" id="112090"/>
    <lineage>
        <taxon>Eukaryota</taxon>
        <taxon>Sar</taxon>
        <taxon>Stramenopiles</taxon>
        <taxon>Oomycota</taxon>
        <taxon>Saprolegniomycetes</taxon>
        <taxon>Saprolegniales</taxon>
        <taxon>Verrucalvaceae</taxon>
        <taxon>Aphanomyces</taxon>
    </lineage>
</organism>
<proteinExistence type="predicted"/>
<dbReference type="VEuPathDB" id="FungiDB:H257_17012"/>
<reference evidence="1" key="1">
    <citation type="submission" date="2013-12" db="EMBL/GenBank/DDBJ databases">
        <title>The Genome Sequence of Aphanomyces astaci APO3.</title>
        <authorList>
            <consortium name="The Broad Institute Genomics Platform"/>
            <person name="Russ C."/>
            <person name="Tyler B."/>
            <person name="van West P."/>
            <person name="Dieguez-Uribeondo J."/>
            <person name="Young S.K."/>
            <person name="Zeng Q."/>
            <person name="Gargeya S."/>
            <person name="Fitzgerald M."/>
            <person name="Abouelleil A."/>
            <person name="Alvarado L."/>
            <person name="Chapman S.B."/>
            <person name="Gainer-Dewar J."/>
            <person name="Goldberg J."/>
            <person name="Griggs A."/>
            <person name="Gujja S."/>
            <person name="Hansen M."/>
            <person name="Howarth C."/>
            <person name="Imamovic A."/>
            <person name="Ireland A."/>
            <person name="Larimer J."/>
            <person name="McCowan C."/>
            <person name="Murphy C."/>
            <person name="Pearson M."/>
            <person name="Poon T.W."/>
            <person name="Priest M."/>
            <person name="Roberts A."/>
            <person name="Saif S."/>
            <person name="Shea T."/>
            <person name="Sykes S."/>
            <person name="Wortman J."/>
            <person name="Nusbaum C."/>
            <person name="Birren B."/>
        </authorList>
    </citation>
    <scope>NUCLEOTIDE SEQUENCE [LARGE SCALE GENOMIC DNA]</scope>
    <source>
        <strain evidence="1">APO3</strain>
    </source>
</reference>
<dbReference type="AlphaFoldDB" id="W4FIE9"/>
<evidence type="ECO:0000313" key="1">
    <source>
        <dbReference type="EMBL" id="ETV66581.1"/>
    </source>
</evidence>
<dbReference type="GeneID" id="20819008"/>
<name>W4FIE9_APHAT</name>
<dbReference type="EMBL" id="KI913209">
    <property type="protein sequence ID" value="ETV66581.1"/>
    <property type="molecule type" value="Genomic_DNA"/>
</dbReference>